<reference evidence="2 3" key="1">
    <citation type="submission" date="2016-01" db="EMBL/GenBank/DDBJ databases">
        <title>Genome sequencing of Roseivirga echinicomitans KMM 6058.</title>
        <authorList>
            <person name="Selvaratnam C."/>
            <person name="Thevarajoo S."/>
            <person name="Goh K.M."/>
            <person name="Ee R."/>
            <person name="Chan K.-G."/>
            <person name="Chong C.S."/>
        </authorList>
    </citation>
    <scope>NUCLEOTIDE SEQUENCE [LARGE SCALE GENOMIC DNA]</scope>
    <source>
        <strain evidence="2 3">KMM 6058</strain>
    </source>
</reference>
<keyword evidence="3" id="KW-1185">Reference proteome</keyword>
<dbReference type="AlphaFoldDB" id="A0A150X1A3"/>
<keyword evidence="1" id="KW-0732">Signal</keyword>
<feature type="signal peptide" evidence="1">
    <location>
        <begin position="1"/>
        <end position="21"/>
    </location>
</feature>
<name>A0A150X1A3_9BACT</name>
<accession>A0A150X1A3</accession>
<sequence>MKRIFPAIALMVLLLIPDLYAKTNEDEILIYKGKDNEVFENGGLCNGSGFKCMELSAAELAGIIKFIKSINKN</sequence>
<dbReference type="EMBL" id="LRDB01000051">
    <property type="protein sequence ID" value="KYG72491.1"/>
    <property type="molecule type" value="Genomic_DNA"/>
</dbReference>
<evidence type="ECO:0000256" key="1">
    <source>
        <dbReference type="SAM" id="SignalP"/>
    </source>
</evidence>
<gene>
    <name evidence="2" type="ORF">AWN68_12085</name>
</gene>
<dbReference type="Proteomes" id="UP000075615">
    <property type="component" value="Unassembled WGS sequence"/>
</dbReference>
<feature type="chain" id="PRO_5007574028" description="Cytochrome c domain-containing protein" evidence="1">
    <location>
        <begin position="22"/>
        <end position="73"/>
    </location>
</feature>
<dbReference type="RefSeq" id="WP_068419065.1">
    <property type="nucleotide sequence ID" value="NZ_LRDB01000051.1"/>
</dbReference>
<protein>
    <recommendedName>
        <fullName evidence="4">Cytochrome c domain-containing protein</fullName>
    </recommendedName>
</protein>
<evidence type="ECO:0000313" key="2">
    <source>
        <dbReference type="EMBL" id="KYG72491.1"/>
    </source>
</evidence>
<dbReference type="STRING" id="296218.AWN68_12085"/>
<evidence type="ECO:0000313" key="3">
    <source>
        <dbReference type="Proteomes" id="UP000075615"/>
    </source>
</evidence>
<evidence type="ECO:0008006" key="4">
    <source>
        <dbReference type="Google" id="ProtNLM"/>
    </source>
</evidence>
<comment type="caution">
    <text evidence="2">The sequence shown here is derived from an EMBL/GenBank/DDBJ whole genome shotgun (WGS) entry which is preliminary data.</text>
</comment>
<proteinExistence type="predicted"/>
<organism evidence="2 3">
    <name type="scientific">Roseivirga echinicomitans</name>
    <dbReference type="NCBI Taxonomy" id="296218"/>
    <lineage>
        <taxon>Bacteria</taxon>
        <taxon>Pseudomonadati</taxon>
        <taxon>Bacteroidota</taxon>
        <taxon>Cytophagia</taxon>
        <taxon>Cytophagales</taxon>
        <taxon>Roseivirgaceae</taxon>
        <taxon>Roseivirga</taxon>
    </lineage>
</organism>